<dbReference type="CDD" id="cd00383">
    <property type="entry name" value="trans_reg_C"/>
    <property type="match status" value="1"/>
</dbReference>
<dbReference type="PANTHER" id="PTHR48111">
    <property type="entry name" value="REGULATOR OF RPOS"/>
    <property type="match status" value="1"/>
</dbReference>
<evidence type="ECO:0000256" key="1">
    <source>
        <dbReference type="ARBA" id="ARBA00004496"/>
    </source>
</evidence>
<dbReference type="PROSITE" id="PS51755">
    <property type="entry name" value="OMPR_PHOB"/>
    <property type="match status" value="1"/>
</dbReference>
<evidence type="ECO:0000259" key="11">
    <source>
        <dbReference type="PROSITE" id="PS51755"/>
    </source>
</evidence>
<dbReference type="Gene3D" id="6.10.250.690">
    <property type="match status" value="1"/>
</dbReference>
<evidence type="ECO:0000256" key="6">
    <source>
        <dbReference type="ARBA" id="ARBA00023125"/>
    </source>
</evidence>
<dbReference type="Gene3D" id="3.40.50.2300">
    <property type="match status" value="1"/>
</dbReference>
<dbReference type="GO" id="GO:0000987">
    <property type="term" value="F:cis-regulatory region sequence-specific DNA binding"/>
    <property type="evidence" value="ECO:0007669"/>
    <property type="project" value="UniProtKB-ARBA"/>
</dbReference>
<keyword evidence="6 9" id="KW-0238">DNA-binding</keyword>
<dbReference type="SMART" id="SM00862">
    <property type="entry name" value="Trans_reg_C"/>
    <property type="match status" value="1"/>
</dbReference>
<feature type="domain" description="OmpR/PhoB-type" evidence="11">
    <location>
        <begin position="122"/>
        <end position="220"/>
    </location>
</feature>
<protein>
    <submittedName>
        <fullName evidence="12">DNA-binding response regulator, OmpR family, contains REC and winged-helix (WHTH) domain</fullName>
    </submittedName>
</protein>
<dbReference type="Pfam" id="PF00486">
    <property type="entry name" value="Trans_reg_C"/>
    <property type="match status" value="1"/>
</dbReference>
<dbReference type="InterPro" id="IPR001867">
    <property type="entry name" value="OmpR/PhoB-type_DNA-bd"/>
</dbReference>
<evidence type="ECO:0000256" key="7">
    <source>
        <dbReference type="ARBA" id="ARBA00023163"/>
    </source>
</evidence>
<evidence type="ECO:0000256" key="3">
    <source>
        <dbReference type="ARBA" id="ARBA00022553"/>
    </source>
</evidence>
<dbReference type="OrthoDB" id="61040at2"/>
<evidence type="ECO:0000256" key="5">
    <source>
        <dbReference type="ARBA" id="ARBA00023015"/>
    </source>
</evidence>
<dbReference type="GO" id="GO:0032993">
    <property type="term" value="C:protein-DNA complex"/>
    <property type="evidence" value="ECO:0007669"/>
    <property type="project" value="TreeGrafter"/>
</dbReference>
<keyword evidence="4" id="KW-0902">Two-component regulatory system</keyword>
<keyword evidence="2" id="KW-0963">Cytoplasm</keyword>
<dbReference type="Proteomes" id="UP000192582">
    <property type="component" value="Unassembled WGS sequence"/>
</dbReference>
<evidence type="ECO:0000256" key="9">
    <source>
        <dbReference type="PROSITE-ProRule" id="PRU01091"/>
    </source>
</evidence>
<evidence type="ECO:0000313" key="13">
    <source>
        <dbReference type="Proteomes" id="UP000192582"/>
    </source>
</evidence>
<feature type="domain" description="Response regulatory" evidence="10">
    <location>
        <begin position="4"/>
        <end position="117"/>
    </location>
</feature>
<dbReference type="AlphaFoldDB" id="A0A1W1UXR0"/>
<dbReference type="STRING" id="695939.SAMN00790413_03591"/>
<dbReference type="InterPro" id="IPR039420">
    <property type="entry name" value="WalR-like"/>
</dbReference>
<dbReference type="RefSeq" id="WP_084047508.1">
    <property type="nucleotide sequence ID" value="NZ_FWWU01000008.1"/>
</dbReference>
<gene>
    <name evidence="12" type="ORF">SAMN00790413_03591</name>
</gene>
<dbReference type="EMBL" id="FWWU01000008">
    <property type="protein sequence ID" value="SMB85897.1"/>
    <property type="molecule type" value="Genomic_DNA"/>
</dbReference>
<proteinExistence type="predicted"/>
<evidence type="ECO:0000313" key="12">
    <source>
        <dbReference type="EMBL" id="SMB85897.1"/>
    </source>
</evidence>
<dbReference type="SUPFAM" id="SSF52172">
    <property type="entry name" value="CheY-like"/>
    <property type="match status" value="1"/>
</dbReference>
<evidence type="ECO:0000256" key="2">
    <source>
        <dbReference type="ARBA" id="ARBA00022490"/>
    </source>
</evidence>
<dbReference type="GO" id="GO:0042802">
    <property type="term" value="F:identical protein binding"/>
    <property type="evidence" value="ECO:0007669"/>
    <property type="project" value="UniProtKB-ARBA"/>
</dbReference>
<accession>A0A1W1UXR0</accession>
<dbReference type="FunFam" id="3.40.50.2300:FF:000021">
    <property type="entry name" value="Two-component system response regulator KdpE"/>
    <property type="match status" value="1"/>
</dbReference>
<evidence type="ECO:0000259" key="10">
    <source>
        <dbReference type="PROSITE" id="PS50110"/>
    </source>
</evidence>
<dbReference type="InterPro" id="IPR001789">
    <property type="entry name" value="Sig_transdc_resp-reg_receiver"/>
</dbReference>
<dbReference type="GO" id="GO:0000156">
    <property type="term" value="F:phosphorelay response regulator activity"/>
    <property type="evidence" value="ECO:0007669"/>
    <property type="project" value="TreeGrafter"/>
</dbReference>
<organism evidence="12 13">
    <name type="scientific">Deinococcus hopiensis KR-140</name>
    <dbReference type="NCBI Taxonomy" id="695939"/>
    <lineage>
        <taxon>Bacteria</taxon>
        <taxon>Thermotogati</taxon>
        <taxon>Deinococcota</taxon>
        <taxon>Deinococci</taxon>
        <taxon>Deinococcales</taxon>
        <taxon>Deinococcaceae</taxon>
        <taxon>Deinococcus</taxon>
    </lineage>
</organism>
<dbReference type="InterPro" id="IPR036388">
    <property type="entry name" value="WH-like_DNA-bd_sf"/>
</dbReference>
<sequence>MQAHILVIEDNPDIAQVLQYELQEGGWDVSTASTGTSGLMQARETPPHLVILDLGLPDFDGVEVARRLRKTMDVPIIVLTAIDAVDRKVELLEAGANDYVTKPFHPEELLARVKVQLRQKKDDLLSFGDLQIHPERRQVLYDGKEVLLSRKEFELLLLLSRQPGRVYSRQEISNEIWKGELSTSSNVVDVHFGNLRSKLRDVAGRSYIRTVRGMGYALRTSA</sequence>
<evidence type="ECO:0000256" key="8">
    <source>
        <dbReference type="PROSITE-ProRule" id="PRU00169"/>
    </source>
</evidence>
<keyword evidence="3 8" id="KW-0597">Phosphoprotein</keyword>
<dbReference type="PANTHER" id="PTHR48111:SF22">
    <property type="entry name" value="REGULATOR OF RPOS"/>
    <property type="match status" value="1"/>
</dbReference>
<keyword evidence="13" id="KW-1185">Reference proteome</keyword>
<dbReference type="Pfam" id="PF00072">
    <property type="entry name" value="Response_reg"/>
    <property type="match status" value="1"/>
</dbReference>
<evidence type="ECO:0000256" key="4">
    <source>
        <dbReference type="ARBA" id="ARBA00023012"/>
    </source>
</evidence>
<keyword evidence="5" id="KW-0805">Transcription regulation</keyword>
<reference evidence="12 13" key="1">
    <citation type="submission" date="2017-04" db="EMBL/GenBank/DDBJ databases">
        <authorList>
            <person name="Afonso C.L."/>
            <person name="Miller P.J."/>
            <person name="Scott M.A."/>
            <person name="Spackman E."/>
            <person name="Goraichik I."/>
            <person name="Dimitrov K.M."/>
            <person name="Suarez D.L."/>
            <person name="Swayne D.E."/>
        </authorList>
    </citation>
    <scope>NUCLEOTIDE SEQUENCE [LARGE SCALE GENOMIC DNA]</scope>
    <source>
        <strain evidence="12 13">KR-140</strain>
    </source>
</reference>
<feature type="DNA-binding region" description="OmpR/PhoB-type" evidence="9">
    <location>
        <begin position="122"/>
        <end position="220"/>
    </location>
</feature>
<dbReference type="Gene3D" id="1.10.10.10">
    <property type="entry name" value="Winged helix-like DNA-binding domain superfamily/Winged helix DNA-binding domain"/>
    <property type="match status" value="1"/>
</dbReference>
<dbReference type="PROSITE" id="PS50110">
    <property type="entry name" value="RESPONSE_REGULATORY"/>
    <property type="match status" value="1"/>
</dbReference>
<keyword evidence="7" id="KW-0804">Transcription</keyword>
<dbReference type="FunFam" id="1.10.10.10:FF:000018">
    <property type="entry name" value="DNA-binding response regulator ResD"/>
    <property type="match status" value="1"/>
</dbReference>
<dbReference type="GO" id="GO:0005829">
    <property type="term" value="C:cytosol"/>
    <property type="evidence" value="ECO:0007669"/>
    <property type="project" value="TreeGrafter"/>
</dbReference>
<name>A0A1W1UXR0_9DEIO</name>
<feature type="modified residue" description="4-aspartylphosphate" evidence="8">
    <location>
        <position position="53"/>
    </location>
</feature>
<comment type="subcellular location">
    <subcellularLocation>
        <location evidence="1">Cytoplasm</location>
    </subcellularLocation>
</comment>
<dbReference type="InterPro" id="IPR011006">
    <property type="entry name" value="CheY-like_superfamily"/>
</dbReference>
<dbReference type="SMART" id="SM00448">
    <property type="entry name" value="REC"/>
    <property type="match status" value="1"/>
</dbReference>
<dbReference type="GO" id="GO:0045893">
    <property type="term" value="P:positive regulation of DNA-templated transcription"/>
    <property type="evidence" value="ECO:0007669"/>
    <property type="project" value="UniProtKB-ARBA"/>
</dbReference>